<dbReference type="Proteomes" id="UP000013487">
    <property type="component" value="Unassembled WGS sequence"/>
</dbReference>
<name>A0AAN4HJK0_BACTU</name>
<dbReference type="RefSeq" id="WP_000771344.1">
    <property type="nucleotide sequence ID" value="NZ_ARXZ02000004.1"/>
</dbReference>
<gene>
    <name evidence="1" type="ORF">BTCBT_002485</name>
</gene>
<evidence type="ECO:0000313" key="2">
    <source>
        <dbReference type="Proteomes" id="UP000013487"/>
    </source>
</evidence>
<comment type="caution">
    <text evidence="1">The sequence shown here is derived from an EMBL/GenBank/DDBJ whole genome shotgun (WGS) entry which is preliminary data.</text>
</comment>
<accession>A0AAN4HJK0</accession>
<proteinExistence type="predicted"/>
<sequence length="159" mass="18469">MKLLKSEFAIIMDAEVQGLLVAMTSRITQIRTELNKQLSTYFREQCSDYPGVFQEDVCEEVLEAVNQYIEDTEIKKYPYKLDFPVTDGSQEYLVPVGENIELVVVAVDEYHGDGEYSKYLRLDFFLMDESASKEDVDLLIAFINEYLAPFYKEEKENVQ</sequence>
<evidence type="ECO:0000313" key="1">
    <source>
        <dbReference type="EMBL" id="ERI00930.1"/>
    </source>
</evidence>
<protein>
    <submittedName>
        <fullName evidence="1">Uncharacterized protein</fullName>
    </submittedName>
</protein>
<dbReference type="EMBL" id="ARXZ02000004">
    <property type="protein sequence ID" value="ERI00930.1"/>
    <property type="molecule type" value="Genomic_DNA"/>
</dbReference>
<reference evidence="1 2" key="1">
    <citation type="journal article" date="2013" name="Genome Announc.">
        <title>Draft Genome Sequence of Bacillus thuringiensis var. thuringiensis Strain T01-328, a Brazilian Isolate That Produces a Soluble Pesticide Protein, Cry1Ia.</title>
        <authorList>
            <person name="Varani A.M."/>
            <person name="Lemos M.V."/>
            <person name="Fernandes C.C."/>
            <person name="Lemos E.G."/>
            <person name="Alves E.C."/>
            <person name="Desiderio J.A."/>
        </authorList>
    </citation>
    <scope>NUCLEOTIDE SEQUENCE [LARGE SCALE GENOMIC DNA]</scope>
    <source>
        <strain evidence="1 2">T01-328</strain>
    </source>
</reference>
<dbReference type="AlphaFoldDB" id="A0AAN4HJK0"/>
<organism evidence="1 2">
    <name type="scientific">Bacillus thuringiensis T01-328</name>
    <dbReference type="NCBI Taxonomy" id="1324966"/>
    <lineage>
        <taxon>Bacteria</taxon>
        <taxon>Bacillati</taxon>
        <taxon>Bacillota</taxon>
        <taxon>Bacilli</taxon>
        <taxon>Bacillales</taxon>
        <taxon>Bacillaceae</taxon>
        <taxon>Bacillus</taxon>
        <taxon>Bacillus cereus group</taxon>
    </lineage>
</organism>